<gene>
    <name evidence="1" type="ORF">NCTC13335_01197</name>
</gene>
<dbReference type="RefSeq" id="WP_011271861.1">
    <property type="nucleotide sequence ID" value="NZ_UGHS01000004.1"/>
</dbReference>
<accession>A0A377IZF0</accession>
<evidence type="ECO:0000313" key="1">
    <source>
        <dbReference type="EMBL" id="STO93328.1"/>
    </source>
</evidence>
<dbReference type="OrthoDB" id="9342879at2"/>
<name>A0A377IZF0_9PAST</name>
<organism evidence="1 2">
    <name type="scientific">Haemophilus pittmaniae</name>
    <dbReference type="NCBI Taxonomy" id="249188"/>
    <lineage>
        <taxon>Bacteria</taxon>
        <taxon>Pseudomonadati</taxon>
        <taxon>Pseudomonadota</taxon>
        <taxon>Gammaproteobacteria</taxon>
        <taxon>Pasteurellales</taxon>
        <taxon>Pasteurellaceae</taxon>
        <taxon>Haemophilus</taxon>
    </lineage>
</organism>
<reference evidence="1 2" key="1">
    <citation type="submission" date="2018-06" db="EMBL/GenBank/DDBJ databases">
        <authorList>
            <consortium name="Pathogen Informatics"/>
            <person name="Doyle S."/>
        </authorList>
    </citation>
    <scope>NUCLEOTIDE SEQUENCE [LARGE SCALE GENOMIC DNA]</scope>
    <source>
        <strain evidence="1 2">NCTC13335</strain>
    </source>
</reference>
<dbReference type="Proteomes" id="UP000255264">
    <property type="component" value="Unassembled WGS sequence"/>
</dbReference>
<proteinExistence type="predicted"/>
<dbReference type="EMBL" id="UGHS01000004">
    <property type="protein sequence ID" value="STO93328.1"/>
    <property type="molecule type" value="Genomic_DNA"/>
</dbReference>
<evidence type="ECO:0000313" key="2">
    <source>
        <dbReference type="Proteomes" id="UP000255264"/>
    </source>
</evidence>
<sequence>MLPTKTNSFDIVAVKSMTIQDLKAELAKTLSITAEYLMYIAAIWRELESRGEDLSELRHGVMTYIPLIATNQLDARLVVNYAGQKTLLSSMAKLPLREQQKLAEKGTLDVVILGDDNQQLIKEVKISDLTAAQVYQTIGDGKIKTPEQQYQILLVRNKVRSKSKPKKTYRLTQNLKIDGKNLVIAGKHAVSIEILKKYLEDNNEL</sequence>
<dbReference type="AlphaFoldDB" id="A0A377IZF0"/>
<keyword evidence="2" id="KW-1185">Reference proteome</keyword>
<protein>
    <submittedName>
        <fullName evidence="1">Uncharacterized protein</fullName>
    </submittedName>
</protein>